<protein>
    <recommendedName>
        <fullName evidence="3">Lipoprotein</fullName>
    </recommendedName>
</protein>
<accession>A0ABR8LUX8</accession>
<organism evidence="1 2">
    <name type="scientific">Olleya marilimosa</name>
    <dbReference type="NCBI Taxonomy" id="272164"/>
    <lineage>
        <taxon>Bacteria</taxon>
        <taxon>Pseudomonadati</taxon>
        <taxon>Bacteroidota</taxon>
        <taxon>Flavobacteriia</taxon>
        <taxon>Flavobacteriales</taxon>
        <taxon>Flavobacteriaceae</taxon>
    </lineage>
</organism>
<sequence>MNKLTRLMQKEMTAKLFLVIISVFTIFSCEKNSDDEKILSSILSESNFSESDSLFFNLETNNKRIIEFFRYRNTKNTVFRHAYKEDKETNLSDSVYYKIDSVISYETPIIRNYYVKMGKGVNKLAETFLKDSFNYTKEVTKKWVLEANHKIIFTNYDTNKKLDISVPVYNLKKDKAIVYETIHEGKFVISKIYLLKKTESKWETVFKEVDSNYYFN</sequence>
<evidence type="ECO:0000313" key="2">
    <source>
        <dbReference type="Proteomes" id="UP000627521"/>
    </source>
</evidence>
<gene>
    <name evidence="1" type="ORF">IEG06_10975</name>
</gene>
<dbReference type="Proteomes" id="UP000627521">
    <property type="component" value="Unassembled WGS sequence"/>
</dbReference>
<name>A0ABR8LUX8_9FLAO</name>
<keyword evidence="2" id="KW-1185">Reference proteome</keyword>
<comment type="caution">
    <text evidence="1">The sequence shown here is derived from an EMBL/GenBank/DDBJ whole genome shotgun (WGS) entry which is preliminary data.</text>
</comment>
<dbReference type="EMBL" id="JACXXH010000006">
    <property type="protein sequence ID" value="MBD3863975.1"/>
    <property type="molecule type" value="Genomic_DNA"/>
</dbReference>
<dbReference type="PROSITE" id="PS51257">
    <property type="entry name" value="PROKAR_LIPOPROTEIN"/>
    <property type="match status" value="1"/>
</dbReference>
<proteinExistence type="predicted"/>
<reference evidence="1 2" key="1">
    <citation type="submission" date="2020-09" db="EMBL/GenBank/DDBJ databases">
        <title>Bacillus nautilus sp. nov., Chryseoglobus crepusculi sp. nov, and Psychrobacter noctis sp. nov., isolated from deep-sea sponges from the equatorial Atlantic.</title>
        <authorList>
            <person name="Stennett H.L."/>
            <person name="Williams S.E."/>
        </authorList>
    </citation>
    <scope>NUCLEOTIDE SEQUENCE [LARGE SCALE GENOMIC DNA]</scope>
    <source>
        <strain evidence="1 2">28M-24</strain>
    </source>
</reference>
<dbReference type="RefSeq" id="WP_191101469.1">
    <property type="nucleotide sequence ID" value="NZ_JACXXH010000006.1"/>
</dbReference>
<evidence type="ECO:0000313" key="1">
    <source>
        <dbReference type="EMBL" id="MBD3863975.1"/>
    </source>
</evidence>
<evidence type="ECO:0008006" key="3">
    <source>
        <dbReference type="Google" id="ProtNLM"/>
    </source>
</evidence>